<feature type="transmembrane region" description="Helical" evidence="1">
    <location>
        <begin position="20"/>
        <end position="39"/>
    </location>
</feature>
<name>A0A9X3NT22_9ACTN</name>
<evidence type="ECO:0000313" key="3">
    <source>
        <dbReference type="Proteomes" id="UP001140076"/>
    </source>
</evidence>
<dbReference type="Proteomes" id="UP001140076">
    <property type="component" value="Unassembled WGS sequence"/>
</dbReference>
<evidence type="ECO:0000313" key="2">
    <source>
        <dbReference type="EMBL" id="MDA0563661.1"/>
    </source>
</evidence>
<organism evidence="2 3">
    <name type="scientific">Streptomonospora mangrovi</name>
    <dbReference type="NCBI Taxonomy" id="2883123"/>
    <lineage>
        <taxon>Bacteria</taxon>
        <taxon>Bacillati</taxon>
        <taxon>Actinomycetota</taxon>
        <taxon>Actinomycetes</taxon>
        <taxon>Streptosporangiales</taxon>
        <taxon>Nocardiopsidaceae</taxon>
        <taxon>Streptomonospora</taxon>
    </lineage>
</organism>
<protein>
    <submittedName>
        <fullName evidence="2">Uncharacterized protein</fullName>
    </submittedName>
</protein>
<keyword evidence="1" id="KW-0472">Membrane</keyword>
<gene>
    <name evidence="2" type="ORF">LG943_04845</name>
</gene>
<keyword evidence="1" id="KW-0812">Transmembrane</keyword>
<dbReference type="EMBL" id="JAJAQC010000005">
    <property type="protein sequence ID" value="MDA0563661.1"/>
    <property type="molecule type" value="Genomic_DNA"/>
</dbReference>
<proteinExistence type="predicted"/>
<keyword evidence="3" id="KW-1185">Reference proteome</keyword>
<reference evidence="2" key="1">
    <citation type="submission" date="2021-10" db="EMBL/GenBank/DDBJ databases">
        <title>Streptomonospora sp. nov., isolated from mangrove soil.</title>
        <authorList>
            <person name="Chen X."/>
            <person name="Ge X."/>
            <person name="Liu W."/>
        </authorList>
    </citation>
    <scope>NUCLEOTIDE SEQUENCE</scope>
    <source>
        <strain evidence="2">S1-112</strain>
    </source>
</reference>
<keyword evidence="1" id="KW-1133">Transmembrane helix</keyword>
<dbReference type="AlphaFoldDB" id="A0A9X3NT22"/>
<evidence type="ECO:0000256" key="1">
    <source>
        <dbReference type="SAM" id="Phobius"/>
    </source>
</evidence>
<comment type="caution">
    <text evidence="2">The sequence shown here is derived from an EMBL/GenBank/DDBJ whole genome shotgun (WGS) entry which is preliminary data.</text>
</comment>
<sequence length="162" mass="17970">MLSDLAELFFGGGAPAVTGWVIALNVAINGVVFGSYLGIRKLANHRRNIQDKFQGALLRPAERAIKEREAWNKLEKLVEDDHKEIYNDIAENVPNQLKTSIIHSSQVLGKWYQTIPMARAAMDKHSGTRFMRPAAKNAELSRRGVDLGTATLYNIGGRTPGR</sequence>
<accession>A0A9X3NT22</accession>
<dbReference type="RefSeq" id="WP_270070935.1">
    <property type="nucleotide sequence ID" value="NZ_JAJAQC010000005.1"/>
</dbReference>